<name>A0ABQ7D665_BRACR</name>
<gene>
    <name evidence="1" type="ORF">DY000_02011643</name>
</gene>
<evidence type="ECO:0000313" key="1">
    <source>
        <dbReference type="EMBL" id="KAF3567190.1"/>
    </source>
</evidence>
<organism evidence="1 2">
    <name type="scientific">Brassica cretica</name>
    <name type="common">Mustard</name>
    <dbReference type="NCBI Taxonomy" id="69181"/>
    <lineage>
        <taxon>Eukaryota</taxon>
        <taxon>Viridiplantae</taxon>
        <taxon>Streptophyta</taxon>
        <taxon>Embryophyta</taxon>
        <taxon>Tracheophyta</taxon>
        <taxon>Spermatophyta</taxon>
        <taxon>Magnoliopsida</taxon>
        <taxon>eudicotyledons</taxon>
        <taxon>Gunneridae</taxon>
        <taxon>Pentapetalae</taxon>
        <taxon>rosids</taxon>
        <taxon>malvids</taxon>
        <taxon>Brassicales</taxon>
        <taxon>Brassicaceae</taxon>
        <taxon>Brassiceae</taxon>
        <taxon>Brassica</taxon>
    </lineage>
</organism>
<reference evidence="1 2" key="1">
    <citation type="journal article" date="2020" name="BMC Genomics">
        <title>Intraspecific diversification of the crop wild relative Brassica cretica Lam. using demographic model selection.</title>
        <authorList>
            <person name="Kioukis A."/>
            <person name="Michalopoulou V.A."/>
            <person name="Briers L."/>
            <person name="Pirintsos S."/>
            <person name="Studholme D.J."/>
            <person name="Pavlidis P."/>
            <person name="Sarris P.F."/>
        </authorList>
    </citation>
    <scope>NUCLEOTIDE SEQUENCE [LARGE SCALE GENOMIC DNA]</scope>
    <source>
        <strain evidence="2">cv. PFS-1207/04</strain>
    </source>
</reference>
<sequence length="107" mass="12803">MLSCEYSYEVWYAVLRRCQPPPSMITSWSELLSWIWSSPSKKLTLLRKIAVQTVIFHLWKQRNNLIHNQASLSTATVFHGIDREVRNIISARRLRKPFKDLMQMWLR</sequence>
<protein>
    <recommendedName>
        <fullName evidence="3">Reverse transcriptase zinc-binding domain-containing protein</fullName>
    </recommendedName>
</protein>
<comment type="caution">
    <text evidence="1">The sequence shown here is derived from an EMBL/GenBank/DDBJ whole genome shotgun (WGS) entry which is preliminary data.</text>
</comment>
<accession>A0ABQ7D665</accession>
<keyword evidence="2" id="KW-1185">Reference proteome</keyword>
<evidence type="ECO:0000313" key="2">
    <source>
        <dbReference type="Proteomes" id="UP000266723"/>
    </source>
</evidence>
<dbReference type="Proteomes" id="UP000266723">
    <property type="component" value="Unassembled WGS sequence"/>
</dbReference>
<proteinExistence type="predicted"/>
<evidence type="ECO:0008006" key="3">
    <source>
        <dbReference type="Google" id="ProtNLM"/>
    </source>
</evidence>
<dbReference type="EMBL" id="QGKV02000759">
    <property type="protein sequence ID" value="KAF3567190.1"/>
    <property type="molecule type" value="Genomic_DNA"/>
</dbReference>